<evidence type="ECO:0000256" key="12">
    <source>
        <dbReference type="PIRSR" id="PIRSR001492-2"/>
    </source>
</evidence>
<evidence type="ECO:0000256" key="5">
    <source>
        <dbReference type="ARBA" id="ARBA00022723"/>
    </source>
</evidence>
<feature type="binding site" evidence="10 12">
    <location>
        <position position="193"/>
    </location>
    <ligand>
        <name>substrate</name>
    </ligand>
</feature>
<feature type="domain" description="Metalloenzyme" evidence="14">
    <location>
        <begin position="7"/>
        <end position="502"/>
    </location>
</feature>
<reference evidence="16 17" key="1">
    <citation type="submission" date="2020-08" db="EMBL/GenBank/DDBJ databases">
        <title>Bridging the membrane lipid divide: bacteria of the FCB group superphylum have the potential to synthesize archaeal ether lipids.</title>
        <authorList>
            <person name="Villanueva L."/>
            <person name="Von Meijenfeldt F.A.B."/>
            <person name="Westbye A.B."/>
            <person name="Yadav S."/>
            <person name="Hopmans E.C."/>
            <person name="Dutilh B.E."/>
            <person name="Sinninghe Damste J.S."/>
        </authorList>
    </citation>
    <scope>NUCLEOTIDE SEQUENCE [LARGE SCALE GENOMIC DNA]</scope>
    <source>
        <strain evidence="16">NIOZ-UU82</strain>
    </source>
</reference>
<comment type="cofactor">
    <cofactor evidence="10">
        <name>Mn(2+)</name>
        <dbReference type="ChEBI" id="CHEBI:29035"/>
    </cofactor>
    <text evidence="10">Binds 2 manganese ions per subunit.</text>
</comment>
<gene>
    <name evidence="10" type="primary">gpmI</name>
    <name evidence="16" type="ORF">H8E80_07405</name>
</gene>
<dbReference type="PIRSF" id="PIRSF001492">
    <property type="entry name" value="IPGAM"/>
    <property type="match status" value="1"/>
</dbReference>
<feature type="binding site" evidence="10 13">
    <location>
        <position position="64"/>
    </location>
    <ligand>
        <name>Mn(2+)</name>
        <dbReference type="ChEBI" id="CHEBI:29035"/>
        <label>2</label>
    </ligand>
</feature>
<feature type="binding site" evidence="10 13">
    <location>
        <position position="405"/>
    </location>
    <ligand>
        <name>Mn(2+)</name>
        <dbReference type="ChEBI" id="CHEBI:29035"/>
        <label>1</label>
    </ligand>
</feature>
<feature type="binding site" evidence="10 12">
    <location>
        <position position="187"/>
    </location>
    <ligand>
        <name>substrate</name>
    </ligand>
</feature>
<feature type="binding site" evidence="10 12">
    <location>
        <begin position="155"/>
        <end position="156"/>
    </location>
    <ligand>
        <name>substrate</name>
    </ligand>
</feature>
<comment type="similarity">
    <text evidence="3 10">Belongs to the BPG-independent phosphoglycerate mutase family.</text>
</comment>
<feature type="binding site" evidence="10 12">
    <location>
        <position position="125"/>
    </location>
    <ligand>
        <name>substrate</name>
    </ligand>
</feature>
<evidence type="ECO:0000256" key="2">
    <source>
        <dbReference type="ARBA" id="ARBA00004798"/>
    </source>
</evidence>
<feature type="binding site" evidence="10 12">
    <location>
        <begin position="263"/>
        <end position="266"/>
    </location>
    <ligand>
        <name>substrate</name>
    </ligand>
</feature>
<evidence type="ECO:0000256" key="11">
    <source>
        <dbReference type="PIRSR" id="PIRSR001492-1"/>
    </source>
</evidence>
<evidence type="ECO:0000256" key="10">
    <source>
        <dbReference type="HAMAP-Rule" id="MF_01038"/>
    </source>
</evidence>
<dbReference type="PANTHER" id="PTHR31637">
    <property type="entry name" value="2,3-BISPHOSPHOGLYCERATE-INDEPENDENT PHOSPHOGLYCERATE MUTASE"/>
    <property type="match status" value="1"/>
</dbReference>
<feature type="binding site" evidence="10 13">
    <location>
        <position position="447"/>
    </location>
    <ligand>
        <name>Mn(2+)</name>
        <dbReference type="ChEBI" id="CHEBI:29035"/>
        <label>2</label>
    </ligand>
</feature>
<evidence type="ECO:0000256" key="8">
    <source>
        <dbReference type="ARBA" id="ARBA00023235"/>
    </source>
</evidence>
<feature type="binding site" evidence="10 13">
    <location>
        <position position="409"/>
    </location>
    <ligand>
        <name>Mn(2+)</name>
        <dbReference type="ChEBI" id="CHEBI:29035"/>
        <label>1</label>
    </ligand>
</feature>
<evidence type="ECO:0000256" key="1">
    <source>
        <dbReference type="ARBA" id="ARBA00000370"/>
    </source>
</evidence>
<comment type="caution">
    <text evidence="16">The sequence shown here is derived from an EMBL/GenBank/DDBJ whole genome shotgun (WGS) entry which is preliminary data.</text>
</comment>
<feature type="binding site" evidence="10 13">
    <location>
        <position position="446"/>
    </location>
    <ligand>
        <name>Mn(2+)</name>
        <dbReference type="ChEBI" id="CHEBI:29035"/>
        <label>2</label>
    </ligand>
</feature>
<keyword evidence="7 10" id="KW-0464">Manganese</keyword>
<dbReference type="NCBIfam" id="TIGR01307">
    <property type="entry name" value="pgm_bpd_ind"/>
    <property type="match status" value="1"/>
</dbReference>
<dbReference type="EC" id="5.4.2.12" evidence="4 10"/>
<dbReference type="GO" id="GO:0030145">
    <property type="term" value="F:manganese ion binding"/>
    <property type="evidence" value="ECO:0007669"/>
    <property type="project" value="UniProtKB-UniRule"/>
</dbReference>
<organism evidence="16 17">
    <name type="scientific">Candidatus Desulfaltia bathyphila</name>
    <dbReference type="NCBI Taxonomy" id="2841697"/>
    <lineage>
        <taxon>Bacteria</taxon>
        <taxon>Pseudomonadati</taxon>
        <taxon>Thermodesulfobacteriota</taxon>
        <taxon>Desulfobacteria</taxon>
        <taxon>Desulfobacterales</taxon>
        <taxon>Desulfobacterales incertae sedis</taxon>
        <taxon>Candidatus Desulfaltia</taxon>
    </lineage>
</organism>
<dbReference type="InterPro" id="IPR036646">
    <property type="entry name" value="PGAM_B_sf"/>
</dbReference>
<feature type="binding site" evidence="10 13">
    <location>
        <position position="464"/>
    </location>
    <ligand>
        <name>Mn(2+)</name>
        <dbReference type="ChEBI" id="CHEBI:29035"/>
        <label>1</label>
    </ligand>
</feature>
<dbReference type="PANTHER" id="PTHR31637:SF0">
    <property type="entry name" value="2,3-BISPHOSPHOGLYCERATE-INDEPENDENT PHOSPHOGLYCERATE MUTASE"/>
    <property type="match status" value="1"/>
</dbReference>
<dbReference type="InterPro" id="IPR006124">
    <property type="entry name" value="Metalloenzyme"/>
</dbReference>
<keyword evidence="5 10" id="KW-0479">Metal-binding</keyword>
<evidence type="ECO:0000256" key="7">
    <source>
        <dbReference type="ARBA" id="ARBA00023211"/>
    </source>
</evidence>
<feature type="active site" description="Phosphoserine intermediate" evidence="10 11">
    <location>
        <position position="64"/>
    </location>
</feature>
<evidence type="ECO:0000259" key="15">
    <source>
        <dbReference type="Pfam" id="PF06415"/>
    </source>
</evidence>
<evidence type="ECO:0000256" key="6">
    <source>
        <dbReference type="ARBA" id="ARBA00023152"/>
    </source>
</evidence>
<dbReference type="Gene3D" id="3.40.1450.10">
    <property type="entry name" value="BPG-independent phosphoglycerate mutase, domain B"/>
    <property type="match status" value="1"/>
</dbReference>
<evidence type="ECO:0000256" key="13">
    <source>
        <dbReference type="PIRSR" id="PIRSR001492-3"/>
    </source>
</evidence>
<evidence type="ECO:0000256" key="9">
    <source>
        <dbReference type="ARBA" id="ARBA00071648"/>
    </source>
</evidence>
<dbReference type="FunFam" id="3.40.1450.10:FF:000001">
    <property type="entry name" value="2,3-bisphosphoglycerate-independent phosphoglycerate mutase"/>
    <property type="match status" value="1"/>
</dbReference>
<name>A0A8J6N5R8_9BACT</name>
<dbReference type="GO" id="GO:0006096">
    <property type="term" value="P:glycolytic process"/>
    <property type="evidence" value="ECO:0007669"/>
    <property type="project" value="UniProtKB-UniRule"/>
</dbReference>
<evidence type="ECO:0000313" key="16">
    <source>
        <dbReference type="EMBL" id="MBC8199853.1"/>
    </source>
</evidence>
<feature type="binding site" evidence="10 13">
    <location>
        <position position="14"/>
    </location>
    <ligand>
        <name>Mn(2+)</name>
        <dbReference type="ChEBI" id="CHEBI:29035"/>
        <label>2</label>
    </ligand>
</feature>
<dbReference type="AlphaFoldDB" id="A0A8J6N5R8"/>
<dbReference type="HAMAP" id="MF_01038">
    <property type="entry name" value="GpmI"/>
    <property type="match status" value="1"/>
</dbReference>
<dbReference type="GO" id="GO:0005737">
    <property type="term" value="C:cytoplasm"/>
    <property type="evidence" value="ECO:0007669"/>
    <property type="project" value="InterPro"/>
</dbReference>
<keyword evidence="6 10" id="KW-0324">Glycolysis</keyword>
<feature type="domain" description="BPG-independent PGAM N-terminal" evidence="15">
    <location>
        <begin position="84"/>
        <end position="301"/>
    </location>
</feature>
<evidence type="ECO:0000256" key="4">
    <source>
        <dbReference type="ARBA" id="ARBA00012026"/>
    </source>
</evidence>
<proteinExistence type="inferred from homology"/>
<sequence length="525" mass="58812">MKNNSRPCMLMILDGWGINPNHNGNAVYLAKTPCLDRLKKEYPNTKLLCSGEAVGLPKGVMGNSEVGHLNIGAGRIVFQDLLRINTAINDGSFYENQVISSIMSKVKTDNSVLHMMGLVSDGGVHSHLNHLFALLNMAKQKGLSRVYIHVITDGRDTLSDSGARYVKDLQNYIESINFGFIATICGRFYAMDRDNRWDRTEKAFRLYTLGEGIKEKDPVEAVKNAYMREETDEFIRPTVITGKDDNAQGTIKDGDGIIFFNFRADRARQITHVFTDTVFDPFKRQPLPKLCEYLCMTLYDEKFSLPLAFPPVHLNKILGQVVSEQGLRQLRIAETEKYAHVTYFFNGGEEKPFPFEDRCLIPSPREVATYDLKPEMSAPLVTEEVISRLRSNNYDLIVLNFANMDMVGHTGILDAAIRACETVDRCVRKIVDEMRLIGGVILIIADHGNAEKMINENSHVHTAHTLNPVPFILVGDNYKDVGLKSGILADVAPTILNILDIDKPEEMTGNSLIVYSTTQTVQLCA</sequence>
<dbReference type="Gene3D" id="3.40.720.10">
    <property type="entry name" value="Alkaline Phosphatase, subunit A"/>
    <property type="match status" value="1"/>
</dbReference>
<dbReference type="GO" id="GO:0004619">
    <property type="term" value="F:phosphoglycerate mutase activity"/>
    <property type="evidence" value="ECO:0007669"/>
    <property type="project" value="UniProtKB-UniRule"/>
</dbReference>
<evidence type="ECO:0000259" key="14">
    <source>
        <dbReference type="Pfam" id="PF01676"/>
    </source>
</evidence>
<comment type="function">
    <text evidence="10">Catalyzes the interconversion of 2-phosphoglycerate and 3-phosphoglycerate.</text>
</comment>
<comment type="subunit">
    <text evidence="10">Monomer.</text>
</comment>
<protein>
    <recommendedName>
        <fullName evidence="9 10">2,3-bisphosphoglycerate-independent phosphoglycerate mutase</fullName>
        <shortName evidence="10">BPG-independent PGAM</shortName>
        <shortName evidence="10">Phosphoglyceromutase</shortName>
        <shortName evidence="10">iPGM</shortName>
        <ecNumber evidence="4 10">5.4.2.12</ecNumber>
    </recommendedName>
</protein>
<comment type="pathway">
    <text evidence="2 10">Carbohydrate degradation; glycolysis; pyruvate from D-glyceraldehyde 3-phosphate: step 3/5.</text>
</comment>
<dbReference type="InterPro" id="IPR011258">
    <property type="entry name" value="BPG-indep_PGM_N"/>
</dbReference>
<dbReference type="Pfam" id="PF01676">
    <property type="entry name" value="Metalloenzyme"/>
    <property type="match status" value="1"/>
</dbReference>
<dbReference type="Proteomes" id="UP000603545">
    <property type="component" value="Unassembled WGS sequence"/>
</dbReference>
<dbReference type="UniPathway" id="UPA00109">
    <property type="reaction ID" value="UER00186"/>
</dbReference>
<dbReference type="SUPFAM" id="SSF53649">
    <property type="entry name" value="Alkaline phosphatase-like"/>
    <property type="match status" value="1"/>
</dbReference>
<evidence type="ECO:0000256" key="3">
    <source>
        <dbReference type="ARBA" id="ARBA00008819"/>
    </source>
</evidence>
<accession>A0A8J6N5R8</accession>
<comment type="catalytic activity">
    <reaction evidence="1 10">
        <text>(2R)-2-phosphoglycerate = (2R)-3-phosphoglycerate</text>
        <dbReference type="Rhea" id="RHEA:15901"/>
        <dbReference type="ChEBI" id="CHEBI:58272"/>
        <dbReference type="ChEBI" id="CHEBI:58289"/>
        <dbReference type="EC" id="5.4.2.12"/>
    </reaction>
</comment>
<evidence type="ECO:0000313" key="17">
    <source>
        <dbReference type="Proteomes" id="UP000603545"/>
    </source>
</evidence>
<dbReference type="Pfam" id="PF06415">
    <property type="entry name" value="iPGM_N"/>
    <property type="match status" value="1"/>
</dbReference>
<dbReference type="CDD" id="cd16010">
    <property type="entry name" value="iPGM"/>
    <property type="match status" value="1"/>
</dbReference>
<dbReference type="EMBL" id="JACNLL010000066">
    <property type="protein sequence ID" value="MBC8199853.1"/>
    <property type="molecule type" value="Genomic_DNA"/>
</dbReference>
<dbReference type="InterPro" id="IPR017850">
    <property type="entry name" value="Alkaline_phosphatase_core_sf"/>
</dbReference>
<keyword evidence="8 10" id="KW-0413">Isomerase</keyword>
<dbReference type="InterPro" id="IPR005995">
    <property type="entry name" value="Pgm_bpd_ind"/>
</dbReference>
<dbReference type="GO" id="GO:0006007">
    <property type="term" value="P:glucose catabolic process"/>
    <property type="evidence" value="ECO:0007669"/>
    <property type="project" value="InterPro"/>
</dbReference>
<dbReference type="SUPFAM" id="SSF64158">
    <property type="entry name" value="2,3-Bisphosphoglycerate-independent phosphoglycerate mutase, substrate-binding domain"/>
    <property type="match status" value="1"/>
</dbReference>
<feature type="binding site" evidence="10 12">
    <location>
        <position position="337"/>
    </location>
    <ligand>
        <name>substrate</name>
    </ligand>
</feature>